<dbReference type="Pfam" id="PF00012">
    <property type="entry name" value="HSP70"/>
    <property type="match status" value="1"/>
</dbReference>
<dbReference type="InterPro" id="IPR013126">
    <property type="entry name" value="Hsp_70_fam"/>
</dbReference>
<dbReference type="AlphaFoldDB" id="A0A6A7BRI7"/>
<sequence length="723" mass="79469">MSPMHLSTIFTKRPRIQQRRPSSPSSLSRGGSAANPSPPTTSGADGAGFPSPDPAQSTTSVNMVLTPQQQVGRPPSYYPPKDLGAGRHGPVAGVTNPTGVLPPISTSGGQAFMPYQHPGLPGYPMHPPGYAYHGPLAGAHPARGDVAEVPDNPRTKTQLIVGIDFGTTWSGVAYAFITNNEVKEGIIAEWPGSGTATKQKIPTVLYYDQNQEIVGWGLDTANVLAPTGMLKKGILKVEWFKLQLMRSGNTYIDPISLPPLPQGKTEIDVAADYLTKLREAIRVQLQKTFGDIFVREEHNIKYFLTVPAIWNDAGKAATRAAAIQAGFLRDENDNRLTLVSEPEAAAMFCSHTGLLNLKVHDAVLIVDCGGGTVDLIAYEVEEERPFMVAECTEGTGDSCGSTALNRNFSNILRAKIRKMGLAPASQTASKVFKKCVQDFEARIKADFRNNGQVWAVDVGIEAEYPEAGIEEGYMSFTNEEILQCFEPVVNRVLELVRHQIVAIQQRGRALQSILVVGGFGASEYLFQQIKENVPPQFKDKVVRPMDAVAAIVRGAVTAGVSERVITSRVARRHYLMATLQPFQEGHHPDAYRVPSLDGRDRCKYTRQIFVHKGQRVKIGEPVKVSFFRQVAQGATLMYEDVLYACDDDVCPEYTKDPRIKEVVTLTSDLSRKNLEKDFERMETPQGTFYRVYFDIHLTLDGSEFSAELVCQGEIMGRCSAKFK</sequence>
<dbReference type="OrthoDB" id="2963168at2759"/>
<evidence type="ECO:0000256" key="3">
    <source>
        <dbReference type="SAM" id="MobiDB-lite"/>
    </source>
</evidence>
<dbReference type="InterPro" id="IPR043129">
    <property type="entry name" value="ATPase_NBD"/>
</dbReference>
<dbReference type="GO" id="GO:0140662">
    <property type="term" value="F:ATP-dependent protein folding chaperone"/>
    <property type="evidence" value="ECO:0007669"/>
    <property type="project" value="InterPro"/>
</dbReference>
<dbReference type="Gene3D" id="3.90.640.10">
    <property type="entry name" value="Actin, Chain A, domain 4"/>
    <property type="match status" value="1"/>
</dbReference>
<feature type="region of interest" description="Disordered" evidence="3">
    <location>
        <begin position="1"/>
        <end position="90"/>
    </location>
</feature>
<evidence type="ECO:0000313" key="4">
    <source>
        <dbReference type="EMBL" id="KAF2857886.1"/>
    </source>
</evidence>
<reference evidence="4" key="1">
    <citation type="journal article" date="2020" name="Stud. Mycol.">
        <title>101 Dothideomycetes genomes: a test case for predicting lifestyles and emergence of pathogens.</title>
        <authorList>
            <person name="Haridas S."/>
            <person name="Albert R."/>
            <person name="Binder M."/>
            <person name="Bloem J."/>
            <person name="Labutti K."/>
            <person name="Salamov A."/>
            <person name="Andreopoulos B."/>
            <person name="Baker S."/>
            <person name="Barry K."/>
            <person name="Bills G."/>
            <person name="Bluhm B."/>
            <person name="Cannon C."/>
            <person name="Castanera R."/>
            <person name="Culley D."/>
            <person name="Daum C."/>
            <person name="Ezra D."/>
            <person name="Gonzalez J."/>
            <person name="Henrissat B."/>
            <person name="Kuo A."/>
            <person name="Liang C."/>
            <person name="Lipzen A."/>
            <person name="Lutzoni F."/>
            <person name="Magnuson J."/>
            <person name="Mondo S."/>
            <person name="Nolan M."/>
            <person name="Ohm R."/>
            <person name="Pangilinan J."/>
            <person name="Park H.-J."/>
            <person name="Ramirez L."/>
            <person name="Alfaro M."/>
            <person name="Sun H."/>
            <person name="Tritt A."/>
            <person name="Yoshinaga Y."/>
            <person name="Zwiers L.-H."/>
            <person name="Turgeon B."/>
            <person name="Goodwin S."/>
            <person name="Spatafora J."/>
            <person name="Crous P."/>
            <person name="Grigoriev I."/>
        </authorList>
    </citation>
    <scope>NUCLEOTIDE SEQUENCE</scope>
    <source>
        <strain evidence="4">CBS 480.64</strain>
    </source>
</reference>
<keyword evidence="5" id="KW-1185">Reference proteome</keyword>
<keyword evidence="2" id="KW-0067">ATP-binding</keyword>
<dbReference type="GO" id="GO:0005524">
    <property type="term" value="F:ATP binding"/>
    <property type="evidence" value="ECO:0007669"/>
    <property type="project" value="UniProtKB-KW"/>
</dbReference>
<dbReference type="CDD" id="cd10170">
    <property type="entry name" value="ASKHA_NBD_HSP70"/>
    <property type="match status" value="1"/>
</dbReference>
<dbReference type="PRINTS" id="PR00301">
    <property type="entry name" value="HEATSHOCK70"/>
</dbReference>
<proteinExistence type="predicted"/>
<dbReference type="PANTHER" id="PTHR14187">
    <property type="entry name" value="ALPHA KINASE/ELONGATION FACTOR 2 KINASE"/>
    <property type="match status" value="1"/>
</dbReference>
<dbReference type="Gene3D" id="3.30.420.40">
    <property type="match status" value="2"/>
</dbReference>
<keyword evidence="1" id="KW-0547">Nucleotide-binding</keyword>
<evidence type="ECO:0000256" key="2">
    <source>
        <dbReference type="ARBA" id="ARBA00022840"/>
    </source>
</evidence>
<accession>A0A6A7BRI7</accession>
<evidence type="ECO:0000256" key="1">
    <source>
        <dbReference type="ARBA" id="ARBA00022741"/>
    </source>
</evidence>
<dbReference type="EMBL" id="MU006024">
    <property type="protein sequence ID" value="KAF2857886.1"/>
    <property type="molecule type" value="Genomic_DNA"/>
</dbReference>
<gene>
    <name evidence="4" type="ORF">K470DRAFT_260369</name>
</gene>
<organism evidence="4 5">
    <name type="scientific">Piedraia hortae CBS 480.64</name>
    <dbReference type="NCBI Taxonomy" id="1314780"/>
    <lineage>
        <taxon>Eukaryota</taxon>
        <taxon>Fungi</taxon>
        <taxon>Dikarya</taxon>
        <taxon>Ascomycota</taxon>
        <taxon>Pezizomycotina</taxon>
        <taxon>Dothideomycetes</taxon>
        <taxon>Dothideomycetidae</taxon>
        <taxon>Capnodiales</taxon>
        <taxon>Piedraiaceae</taxon>
        <taxon>Piedraia</taxon>
    </lineage>
</organism>
<protein>
    <submittedName>
        <fullName evidence="4">Actin-like ATPase domain-containing protein</fullName>
    </submittedName>
</protein>
<feature type="compositionally biased region" description="Polar residues" evidence="3">
    <location>
        <begin position="54"/>
        <end position="71"/>
    </location>
</feature>
<evidence type="ECO:0000313" key="5">
    <source>
        <dbReference type="Proteomes" id="UP000799421"/>
    </source>
</evidence>
<dbReference type="PANTHER" id="PTHR14187:SF79">
    <property type="entry name" value="HSP70 FAMILY PROTEIN (AFU_ORTHOLOGUE AFUA_1G15200)"/>
    <property type="match status" value="1"/>
</dbReference>
<feature type="compositionally biased region" description="Low complexity" evidence="3">
    <location>
        <begin position="19"/>
        <end position="32"/>
    </location>
</feature>
<dbReference type="Proteomes" id="UP000799421">
    <property type="component" value="Unassembled WGS sequence"/>
</dbReference>
<name>A0A6A7BRI7_9PEZI</name>
<dbReference type="SUPFAM" id="SSF53067">
    <property type="entry name" value="Actin-like ATPase domain"/>
    <property type="match status" value="2"/>
</dbReference>